<accession>A0A1E3V5Q7</accession>
<protein>
    <submittedName>
        <fullName evidence="1">Uncharacterized protein</fullName>
    </submittedName>
</protein>
<dbReference type="Proteomes" id="UP000094342">
    <property type="component" value="Unassembled WGS sequence"/>
</dbReference>
<evidence type="ECO:0000313" key="2">
    <source>
        <dbReference type="Proteomes" id="UP000094342"/>
    </source>
</evidence>
<keyword evidence="2" id="KW-1185">Reference proteome</keyword>
<sequence length="118" mass="13423">MKLTQQSTIADVLEILHDPEKYLFGVIKNLNSCIHRHGNAQVRIGTRGRGAYPHYRILYEHQKDDGSIEVIVDNSYWDFHKPYSPSYASTKPGTWSLKGSSVAEVEALLERVLNIQPN</sequence>
<gene>
    <name evidence="1" type="ORF">A8M32_20430</name>
</gene>
<dbReference type="AlphaFoldDB" id="A0A1E3V5Q7"/>
<reference evidence="2" key="1">
    <citation type="submission" date="2016-05" db="EMBL/GenBank/DDBJ databases">
        <authorList>
            <person name="Li Y."/>
        </authorList>
    </citation>
    <scope>NUCLEOTIDE SEQUENCE [LARGE SCALE GENOMIC DNA]</scope>
    <source>
        <strain evidence="2">YIC4027</strain>
    </source>
</reference>
<organism evidence="1 2">
    <name type="scientific">Sinorhizobium alkalisoli</name>
    <dbReference type="NCBI Taxonomy" id="1752398"/>
    <lineage>
        <taxon>Bacteria</taxon>
        <taxon>Pseudomonadati</taxon>
        <taxon>Pseudomonadota</taxon>
        <taxon>Alphaproteobacteria</taxon>
        <taxon>Hyphomicrobiales</taxon>
        <taxon>Rhizobiaceae</taxon>
        <taxon>Sinorhizobium/Ensifer group</taxon>
        <taxon>Sinorhizobium</taxon>
    </lineage>
</organism>
<proteinExistence type="predicted"/>
<dbReference type="EMBL" id="LYBW01000062">
    <property type="protein sequence ID" value="ODR88859.1"/>
    <property type="molecule type" value="Genomic_DNA"/>
</dbReference>
<comment type="caution">
    <text evidence="1">The sequence shown here is derived from an EMBL/GenBank/DDBJ whole genome shotgun (WGS) entry which is preliminary data.</text>
</comment>
<name>A0A1E3V5Q7_9HYPH</name>
<evidence type="ECO:0000313" key="1">
    <source>
        <dbReference type="EMBL" id="ODR88859.1"/>
    </source>
</evidence>